<sequence length="103" mass="11993">MQERNTIHLHASQRQQPFKINSMDQNNGPENRIFIPVILPLGFGFNSVACLVNLENLCNLLTHLWFTMCKVFFHTDMSFFKTGSTFYTEVNWGNNLSQSIFFI</sequence>
<accession>A0A8T2JGZ5</accession>
<reference evidence="1" key="1">
    <citation type="thesis" date="2020" institute="ProQuest LLC" country="789 East Eisenhower Parkway, Ann Arbor, MI, USA">
        <title>Comparative Genomics and Chromosome Evolution.</title>
        <authorList>
            <person name="Mudd A.B."/>
        </authorList>
    </citation>
    <scope>NUCLEOTIDE SEQUENCE</scope>
    <source>
        <strain evidence="1">Female2</strain>
        <tissue evidence="1">Blood</tissue>
    </source>
</reference>
<evidence type="ECO:0000313" key="2">
    <source>
        <dbReference type="Proteomes" id="UP000812440"/>
    </source>
</evidence>
<name>A0A8T2JGZ5_9PIPI</name>
<comment type="caution">
    <text evidence="1">The sequence shown here is derived from an EMBL/GenBank/DDBJ whole genome shotgun (WGS) entry which is preliminary data.</text>
</comment>
<dbReference type="Proteomes" id="UP000812440">
    <property type="component" value="Chromosome 6"/>
</dbReference>
<protein>
    <submittedName>
        <fullName evidence="1">Uncharacterized protein</fullName>
    </submittedName>
</protein>
<keyword evidence="2" id="KW-1185">Reference proteome</keyword>
<proteinExistence type="predicted"/>
<evidence type="ECO:0000313" key="1">
    <source>
        <dbReference type="EMBL" id="KAG8442600.1"/>
    </source>
</evidence>
<dbReference type="EMBL" id="JAACNH010000005">
    <property type="protein sequence ID" value="KAG8442600.1"/>
    <property type="molecule type" value="Genomic_DNA"/>
</dbReference>
<gene>
    <name evidence="1" type="ORF">GDO86_011405</name>
</gene>
<organism evidence="1 2">
    <name type="scientific">Hymenochirus boettgeri</name>
    <name type="common">Congo dwarf clawed frog</name>
    <dbReference type="NCBI Taxonomy" id="247094"/>
    <lineage>
        <taxon>Eukaryota</taxon>
        <taxon>Metazoa</taxon>
        <taxon>Chordata</taxon>
        <taxon>Craniata</taxon>
        <taxon>Vertebrata</taxon>
        <taxon>Euteleostomi</taxon>
        <taxon>Amphibia</taxon>
        <taxon>Batrachia</taxon>
        <taxon>Anura</taxon>
        <taxon>Pipoidea</taxon>
        <taxon>Pipidae</taxon>
        <taxon>Pipinae</taxon>
        <taxon>Hymenochirus</taxon>
    </lineage>
</organism>
<dbReference type="AlphaFoldDB" id="A0A8T2JGZ5"/>